<dbReference type="PANTHER" id="PTHR24379:SF121">
    <property type="entry name" value="C2H2-TYPE DOMAIN-CONTAINING PROTEIN"/>
    <property type="match status" value="1"/>
</dbReference>
<feature type="domain" description="C2H2-type" evidence="10">
    <location>
        <begin position="129"/>
        <end position="156"/>
    </location>
</feature>
<dbReference type="GO" id="GO:0005634">
    <property type="term" value="C:nucleus"/>
    <property type="evidence" value="ECO:0007669"/>
    <property type="project" value="UniProtKB-SubCell"/>
</dbReference>
<evidence type="ECO:0000256" key="4">
    <source>
        <dbReference type="ARBA" id="ARBA00022771"/>
    </source>
</evidence>
<dbReference type="FunFam" id="3.30.160.60:FF:000624">
    <property type="entry name" value="zinc finger protein 697"/>
    <property type="match status" value="1"/>
</dbReference>
<dbReference type="PROSITE" id="PS50157">
    <property type="entry name" value="ZINC_FINGER_C2H2_2"/>
    <property type="match status" value="3"/>
</dbReference>
<keyword evidence="6" id="KW-0238">DNA-binding</keyword>
<dbReference type="FunFam" id="3.30.160.60:FF:001818">
    <property type="entry name" value="GDNF-inducible zinc finger protein 1 isoform X1"/>
    <property type="match status" value="1"/>
</dbReference>
<dbReference type="GO" id="GO:0003677">
    <property type="term" value="F:DNA binding"/>
    <property type="evidence" value="ECO:0007669"/>
    <property type="project" value="UniProtKB-KW"/>
</dbReference>
<accession>A0A1I8BMZ6</accession>
<dbReference type="SUPFAM" id="SSF57667">
    <property type="entry name" value="beta-beta-alpha zinc fingers"/>
    <property type="match status" value="2"/>
</dbReference>
<feature type="domain" description="C2H2-type" evidence="10">
    <location>
        <begin position="101"/>
        <end position="128"/>
    </location>
</feature>
<dbReference type="Pfam" id="PF00096">
    <property type="entry name" value="zf-C2H2"/>
    <property type="match status" value="2"/>
</dbReference>
<keyword evidence="5" id="KW-0862">Zinc</keyword>
<keyword evidence="11" id="KW-1185">Reference proteome</keyword>
<evidence type="ECO:0000256" key="8">
    <source>
        <dbReference type="PROSITE-ProRule" id="PRU00042"/>
    </source>
</evidence>
<dbReference type="AlphaFoldDB" id="A0A1I8BMZ6"/>
<evidence type="ECO:0000256" key="6">
    <source>
        <dbReference type="ARBA" id="ARBA00023125"/>
    </source>
</evidence>
<dbReference type="GO" id="GO:0008270">
    <property type="term" value="F:zinc ion binding"/>
    <property type="evidence" value="ECO:0007669"/>
    <property type="project" value="UniProtKB-KW"/>
</dbReference>
<evidence type="ECO:0000313" key="12">
    <source>
        <dbReference type="WBParaSite" id="MhA1_Contig353.frz3.gene18"/>
    </source>
</evidence>
<evidence type="ECO:0000256" key="5">
    <source>
        <dbReference type="ARBA" id="ARBA00022833"/>
    </source>
</evidence>
<keyword evidence="4 8" id="KW-0863">Zinc-finger</keyword>
<dbReference type="SMART" id="SM00355">
    <property type="entry name" value="ZnF_C2H2"/>
    <property type="match status" value="6"/>
</dbReference>
<dbReference type="InterPro" id="IPR013087">
    <property type="entry name" value="Znf_C2H2_type"/>
</dbReference>
<evidence type="ECO:0000256" key="1">
    <source>
        <dbReference type="ARBA" id="ARBA00004123"/>
    </source>
</evidence>
<reference evidence="12" key="1">
    <citation type="submission" date="2016-11" db="UniProtKB">
        <authorList>
            <consortium name="WormBaseParasite"/>
        </authorList>
    </citation>
    <scope>IDENTIFICATION</scope>
</reference>
<dbReference type="FunFam" id="3.30.160.60:FF:000045">
    <property type="entry name" value="ZFP69 zinc finger protein B"/>
    <property type="match status" value="1"/>
</dbReference>
<feature type="compositionally biased region" description="Low complexity" evidence="9">
    <location>
        <begin position="496"/>
        <end position="505"/>
    </location>
</feature>
<dbReference type="InterPro" id="IPR036236">
    <property type="entry name" value="Znf_C2H2_sf"/>
</dbReference>
<dbReference type="PANTHER" id="PTHR24379">
    <property type="entry name" value="KRAB AND ZINC FINGER DOMAIN-CONTAINING"/>
    <property type="match status" value="1"/>
</dbReference>
<name>A0A1I8BMZ6_MELHA</name>
<evidence type="ECO:0000256" key="2">
    <source>
        <dbReference type="ARBA" id="ARBA00022723"/>
    </source>
</evidence>
<dbReference type="WBParaSite" id="MhA1_Contig353.frz3.gene18">
    <property type="protein sequence ID" value="MhA1_Contig353.frz3.gene18"/>
    <property type="gene ID" value="MhA1_Contig353.frz3.gene18"/>
</dbReference>
<evidence type="ECO:0000313" key="11">
    <source>
        <dbReference type="Proteomes" id="UP000095281"/>
    </source>
</evidence>
<dbReference type="Proteomes" id="UP000095281">
    <property type="component" value="Unplaced"/>
</dbReference>
<feature type="domain" description="C2H2-type" evidence="10">
    <location>
        <begin position="158"/>
        <end position="185"/>
    </location>
</feature>
<dbReference type="PROSITE" id="PS00028">
    <property type="entry name" value="ZINC_FINGER_C2H2_1"/>
    <property type="match status" value="5"/>
</dbReference>
<organism evidence="11 12">
    <name type="scientific">Meloidogyne hapla</name>
    <name type="common">Root-knot nematode worm</name>
    <dbReference type="NCBI Taxonomy" id="6305"/>
    <lineage>
        <taxon>Eukaryota</taxon>
        <taxon>Metazoa</taxon>
        <taxon>Ecdysozoa</taxon>
        <taxon>Nematoda</taxon>
        <taxon>Chromadorea</taxon>
        <taxon>Rhabditida</taxon>
        <taxon>Tylenchina</taxon>
        <taxon>Tylenchomorpha</taxon>
        <taxon>Tylenchoidea</taxon>
        <taxon>Meloidogynidae</taxon>
        <taxon>Meloidogyninae</taxon>
        <taxon>Meloidogyne</taxon>
    </lineage>
</organism>
<evidence type="ECO:0000256" key="3">
    <source>
        <dbReference type="ARBA" id="ARBA00022737"/>
    </source>
</evidence>
<feature type="region of interest" description="Disordered" evidence="9">
    <location>
        <begin position="476"/>
        <end position="516"/>
    </location>
</feature>
<proteinExistence type="predicted"/>
<keyword evidence="3" id="KW-0677">Repeat</keyword>
<keyword evidence="2" id="KW-0479">Metal-binding</keyword>
<evidence type="ECO:0000256" key="7">
    <source>
        <dbReference type="ARBA" id="ARBA00023242"/>
    </source>
</evidence>
<sequence length="516" mass="59854">MNLNDNNAILCPCCFFQFDSLNWLIKHLREIKNVCFGADDALNSSKLFGCKFCLLSLQTANELADHLERCHIFNIQGEEDCVNKVQNHFNVENNVNNRFMNQCKYCPKSFKRNTDLQRHELIHTGERPFTCSKCFLSFRTKQTLETHQKTHSNSKEQYQCSFCQKYFLSRSSLKLHLRIHTGEAPFKCQNVQCSLMFRTKKLMLTHYKNFHCQQIIQEDGQIIEEPINITKSQQKSINSFDNQFIALNGLLELNTKIGQKKSRKCLNLSKNSAFSKFGETKRFEGRRRSEHSISFDTRNGQFGEQPEAFGEPPIRNIGSVPLYIDQNMLSFTDTNQQQNYCQAPLQQQQIQIIEHNQLQQQVPIDCNQQQQIQLENNQIQQIQQHQQQINQQPFCPNDSFNFENISNLNTNNSNNLNNRFNLSNISNSSTSYFFQSDAEYSRDGQVHSSTSLNCQQFRSLTPIFYYYINENDDECNGGEGGEIEGNSQFPSSSSISLDQNNNNQMDNEESLLFSDI</sequence>
<dbReference type="Gene3D" id="3.30.160.60">
    <property type="entry name" value="Classic Zinc Finger"/>
    <property type="match status" value="4"/>
</dbReference>
<comment type="subcellular location">
    <subcellularLocation>
        <location evidence="1">Nucleus</location>
    </subcellularLocation>
</comment>
<evidence type="ECO:0000256" key="9">
    <source>
        <dbReference type="SAM" id="MobiDB-lite"/>
    </source>
</evidence>
<evidence type="ECO:0000259" key="10">
    <source>
        <dbReference type="PROSITE" id="PS50157"/>
    </source>
</evidence>
<protein>
    <submittedName>
        <fullName evidence="12">C2H2-type domain-containing protein</fullName>
    </submittedName>
</protein>
<keyword evidence="7" id="KW-0539">Nucleus</keyword>